<dbReference type="Pfam" id="PF13407">
    <property type="entry name" value="Peripla_BP_4"/>
    <property type="match status" value="1"/>
</dbReference>
<dbReference type="InterPro" id="IPR050555">
    <property type="entry name" value="Bact_Solute-Bind_Prot2"/>
</dbReference>
<protein>
    <submittedName>
        <fullName evidence="5">Ribose ABC transporter, periplasmic ribose-binding protein</fullName>
    </submittedName>
</protein>
<dbReference type="InterPro" id="IPR025997">
    <property type="entry name" value="SBP_2_dom"/>
</dbReference>
<dbReference type="AlphaFoldDB" id="K5D765"/>
<evidence type="ECO:0000256" key="3">
    <source>
        <dbReference type="SAM" id="MobiDB-lite"/>
    </source>
</evidence>
<dbReference type="InterPro" id="IPR028082">
    <property type="entry name" value="Peripla_BP_I"/>
</dbReference>
<dbReference type="PANTHER" id="PTHR30036">
    <property type="entry name" value="D-XYLOSE-BINDING PERIPLASMIC PROTEIN"/>
    <property type="match status" value="1"/>
</dbReference>
<dbReference type="GO" id="GO:0030246">
    <property type="term" value="F:carbohydrate binding"/>
    <property type="evidence" value="ECO:0007669"/>
    <property type="project" value="TreeGrafter"/>
</dbReference>
<dbReference type="SUPFAM" id="SSF53822">
    <property type="entry name" value="Periplasmic binding protein-like I"/>
    <property type="match status" value="1"/>
</dbReference>
<evidence type="ECO:0000259" key="4">
    <source>
        <dbReference type="Pfam" id="PF13407"/>
    </source>
</evidence>
<dbReference type="PATRIC" id="fig|993517.3.peg.6609"/>
<comment type="subcellular location">
    <subcellularLocation>
        <location evidence="1">Cell envelope</location>
    </subcellularLocation>
</comment>
<dbReference type="GO" id="GO:0030288">
    <property type="term" value="C:outer membrane-bounded periplasmic space"/>
    <property type="evidence" value="ECO:0007669"/>
    <property type="project" value="TreeGrafter"/>
</dbReference>
<gene>
    <name evidence="5" type="ORF">RBSH_06102</name>
</gene>
<evidence type="ECO:0000256" key="2">
    <source>
        <dbReference type="ARBA" id="ARBA00007639"/>
    </source>
</evidence>
<reference evidence="5 6" key="1">
    <citation type="journal article" date="2013" name="Mar. Genomics">
        <title>Expression of sulfatases in Rhodopirellula baltica and the diversity of sulfatases in the genus Rhodopirellula.</title>
        <authorList>
            <person name="Wegner C.E."/>
            <person name="Richter-Heitmann T."/>
            <person name="Klindworth A."/>
            <person name="Klockow C."/>
            <person name="Richter M."/>
            <person name="Achstetter T."/>
            <person name="Glockner F.O."/>
            <person name="Harder J."/>
        </authorList>
    </citation>
    <scope>NUCLEOTIDE SEQUENCE [LARGE SCALE GENOMIC DNA]</scope>
    <source>
        <strain evidence="5 6">SH28</strain>
    </source>
</reference>
<organism evidence="5 6">
    <name type="scientific">Rhodopirellula baltica SH28</name>
    <dbReference type="NCBI Taxonomy" id="993517"/>
    <lineage>
        <taxon>Bacteria</taxon>
        <taxon>Pseudomonadati</taxon>
        <taxon>Planctomycetota</taxon>
        <taxon>Planctomycetia</taxon>
        <taxon>Pirellulales</taxon>
        <taxon>Pirellulaceae</taxon>
        <taxon>Rhodopirellula</taxon>
    </lineage>
</organism>
<dbReference type="PANTHER" id="PTHR30036:SF7">
    <property type="entry name" value="ABC TRANSPORTER PERIPLASMIC-BINDING PROTEIN YPHF"/>
    <property type="match status" value="1"/>
</dbReference>
<sequence length="377" mass="40219">MLPSPPHRIKRMLTAITTGRRPKQYLALSGRSLEPSKNGPLPKVQSRFRTKPATVNRIACFATILALMVTGCTSSNTTSQSKDDGNAKPRVALIMKSLANEFFSTMAKGAEAHQAEHSDQYELVVNGIKDERDVSRQVALVEEMVASGVDAIVIAPADSKVLVPALRRAIEAGVIVVNIDNRLDADVLQQENIAVPFVGPDNMAGAKAVGDYLAANRKGDKVAILEGIRTSFNAQQRLKGFEAAMKEANMEIVSSQSADWEMSRANTVASSMLSEHPEITAILAANDSMALGAIAAVKSAGRAGEVQIVGFDNITAIRQAIEEGKVLATADQHGDQLAVFGIEAALKQLGESSDEEASIEDVETPVDLITSENLSNE</sequence>
<comment type="caution">
    <text evidence="5">The sequence shown here is derived from an EMBL/GenBank/DDBJ whole genome shotgun (WGS) entry which is preliminary data.</text>
</comment>
<feature type="compositionally biased region" description="Acidic residues" evidence="3">
    <location>
        <begin position="352"/>
        <end position="364"/>
    </location>
</feature>
<evidence type="ECO:0000313" key="5">
    <source>
        <dbReference type="EMBL" id="EKJ98643.1"/>
    </source>
</evidence>
<feature type="region of interest" description="Disordered" evidence="3">
    <location>
        <begin position="352"/>
        <end position="377"/>
    </location>
</feature>
<dbReference type="Gene3D" id="3.40.50.2300">
    <property type="match status" value="2"/>
</dbReference>
<feature type="domain" description="Periplasmic binding protein" evidence="4">
    <location>
        <begin position="91"/>
        <end position="349"/>
    </location>
</feature>
<evidence type="ECO:0000313" key="6">
    <source>
        <dbReference type="Proteomes" id="UP000007993"/>
    </source>
</evidence>
<accession>K5D765</accession>
<name>K5D765_RHOBT</name>
<evidence type="ECO:0000256" key="1">
    <source>
        <dbReference type="ARBA" id="ARBA00004196"/>
    </source>
</evidence>
<comment type="similarity">
    <text evidence="2">Belongs to the bacterial solute-binding protein 2 family.</text>
</comment>
<dbReference type="CDD" id="cd19970">
    <property type="entry name" value="PBP1_ABC_sugar_binding-like"/>
    <property type="match status" value="1"/>
</dbReference>
<dbReference type="EMBL" id="AMCW01000174">
    <property type="protein sequence ID" value="EKJ98643.1"/>
    <property type="molecule type" value="Genomic_DNA"/>
</dbReference>
<proteinExistence type="inferred from homology"/>
<dbReference type="Proteomes" id="UP000007993">
    <property type="component" value="Unassembled WGS sequence"/>
</dbReference>